<dbReference type="KEGG" id="rme:Rmet_5506"/>
<evidence type="ECO:0000313" key="2">
    <source>
        <dbReference type="Proteomes" id="UP000002429"/>
    </source>
</evidence>
<reference evidence="2" key="1">
    <citation type="journal article" date="2010" name="PLoS ONE">
        <title>The complete genome sequence of Cupriavidus metallidurans strain CH34, a master survivalist in harsh and anthropogenic environments.</title>
        <authorList>
            <person name="Janssen P.J."/>
            <person name="Van Houdt R."/>
            <person name="Moors H."/>
            <person name="Monsieurs P."/>
            <person name="Morin N."/>
            <person name="Michaux A."/>
            <person name="Benotmane M.A."/>
            <person name="Leys N."/>
            <person name="Vallaeys T."/>
            <person name="Lapidus A."/>
            <person name="Monchy S."/>
            <person name="Medigue C."/>
            <person name="Taghavi S."/>
            <person name="McCorkle S."/>
            <person name="Dunn J."/>
            <person name="van der Lelie D."/>
            <person name="Mergeay M."/>
        </authorList>
    </citation>
    <scope>NUCLEOTIDE SEQUENCE [LARGE SCALE GENOMIC DNA]</scope>
    <source>
        <strain evidence="2">ATCC 43123 / DSM 2839 / NBRC 102507 / CH34</strain>
    </source>
</reference>
<dbReference type="Proteomes" id="UP000002429">
    <property type="component" value="Plasmid megaplasmid"/>
</dbReference>
<evidence type="ECO:0008006" key="3">
    <source>
        <dbReference type="Google" id="ProtNLM"/>
    </source>
</evidence>
<dbReference type="Gene3D" id="2.60.120.10">
    <property type="entry name" value="Jelly Rolls"/>
    <property type="match status" value="1"/>
</dbReference>
<dbReference type="HOGENOM" id="CLU_1508649_0_0_4"/>
<dbReference type="InterPro" id="IPR011051">
    <property type="entry name" value="RmlC_Cupin_sf"/>
</dbReference>
<dbReference type="EMBL" id="CP000353">
    <property type="protein sequence ID" value="ABF12365.1"/>
    <property type="molecule type" value="Genomic_DNA"/>
</dbReference>
<keyword evidence="1" id="KW-0614">Plasmid</keyword>
<organism evidence="1 2">
    <name type="scientific">Cupriavidus metallidurans (strain ATCC 43123 / DSM 2839 / NBRC 102507 / CH34)</name>
    <name type="common">Ralstonia metallidurans</name>
    <dbReference type="NCBI Taxonomy" id="266264"/>
    <lineage>
        <taxon>Bacteria</taxon>
        <taxon>Pseudomonadati</taxon>
        <taxon>Pseudomonadota</taxon>
        <taxon>Betaproteobacteria</taxon>
        <taxon>Burkholderiales</taxon>
        <taxon>Burkholderiaceae</taxon>
        <taxon>Cupriavidus</taxon>
    </lineage>
</organism>
<dbReference type="AlphaFoldDB" id="Q1LBW1"/>
<dbReference type="eggNOG" id="COG1917">
    <property type="taxonomic scope" value="Bacteria"/>
</dbReference>
<dbReference type="RefSeq" id="WP_011519908.1">
    <property type="nucleotide sequence ID" value="NC_007974.2"/>
</dbReference>
<dbReference type="InterPro" id="IPR014710">
    <property type="entry name" value="RmlC-like_jellyroll"/>
</dbReference>
<evidence type="ECO:0000313" key="1">
    <source>
        <dbReference type="EMBL" id="ABF12365.1"/>
    </source>
</evidence>
<sequence length="184" mass="20443">MATEKTSTSSSEHRRPKRIQFFHAADAQDLLESGAMHFKPLPPERAELNPVFAQGVKEGSVSRLLFQAENGFSLVYSWFKSGFRLPAHSHDTDCLYYVISGEIRYGTQVLGCGDGFFVPAHTVYGYTPGPQGVEILEFRSVSEFDIELISAPMSAWERAAHMVQSSLERWRSENPPARASSGLG</sequence>
<proteinExistence type="predicted"/>
<dbReference type="SUPFAM" id="SSF51182">
    <property type="entry name" value="RmlC-like cupins"/>
    <property type="match status" value="1"/>
</dbReference>
<gene>
    <name evidence="1" type="ordered locus">Rmet_5506</name>
</gene>
<keyword evidence="2" id="KW-1185">Reference proteome</keyword>
<accession>Q1LBW1</accession>
<geneLocation type="plasmid" evidence="1 2">
    <name>megaplasmid</name>
</geneLocation>
<protein>
    <recommendedName>
        <fullName evidence="3">Cupin domain-containing protein</fullName>
    </recommendedName>
</protein>
<name>Q1LBW1_CUPMC</name>